<feature type="transmembrane region" description="Helical" evidence="1">
    <location>
        <begin position="74"/>
        <end position="96"/>
    </location>
</feature>
<keyword evidence="1" id="KW-0472">Membrane</keyword>
<dbReference type="EMBL" id="BNJJ01000033">
    <property type="protein sequence ID" value="GHO89216.1"/>
    <property type="molecule type" value="Genomic_DNA"/>
</dbReference>
<evidence type="ECO:0000256" key="1">
    <source>
        <dbReference type="SAM" id="Phobius"/>
    </source>
</evidence>
<reference evidence="2 3" key="1">
    <citation type="journal article" date="2021" name="Int. J. Syst. Evol. Microbiol.">
        <title>Reticulibacter mediterranei gen. nov., sp. nov., within the new family Reticulibacteraceae fam. nov., and Ktedonospora formicarum gen. nov., sp. nov., Ktedonobacter robiniae sp. nov., Dictyobacter formicarum sp. nov. and Dictyobacter arantiisoli sp. nov., belonging to the class Ktedonobacteria.</title>
        <authorList>
            <person name="Yabe S."/>
            <person name="Zheng Y."/>
            <person name="Wang C.M."/>
            <person name="Sakai Y."/>
            <person name="Abe K."/>
            <person name="Yokota A."/>
            <person name="Donadio S."/>
            <person name="Cavaletti L."/>
            <person name="Monciardini P."/>
        </authorList>
    </citation>
    <scope>NUCLEOTIDE SEQUENCE [LARGE SCALE GENOMIC DNA]</scope>
    <source>
        <strain evidence="2 3">SOSP1-9</strain>
    </source>
</reference>
<dbReference type="InterPro" id="IPR025325">
    <property type="entry name" value="DUF4231"/>
</dbReference>
<keyword evidence="3" id="KW-1185">Reference proteome</keyword>
<gene>
    <name evidence="2" type="ORF">KSZ_72220</name>
</gene>
<keyword evidence="1" id="KW-1133">Transmembrane helix</keyword>
<feature type="transmembrane region" description="Helical" evidence="1">
    <location>
        <begin position="49"/>
        <end position="68"/>
    </location>
</feature>
<proteinExistence type="predicted"/>
<comment type="caution">
    <text evidence="2">The sequence shown here is derived from an EMBL/GenBank/DDBJ whole genome shotgun (WGS) entry which is preliminary data.</text>
</comment>
<evidence type="ECO:0000313" key="3">
    <source>
        <dbReference type="Proteomes" id="UP000635565"/>
    </source>
</evidence>
<evidence type="ECO:0008006" key="4">
    <source>
        <dbReference type="Google" id="ProtNLM"/>
    </source>
</evidence>
<keyword evidence="1" id="KW-0812">Transmembrane</keyword>
<evidence type="ECO:0000313" key="2">
    <source>
        <dbReference type="EMBL" id="GHO89216.1"/>
    </source>
</evidence>
<sequence length="173" mass="20043">MGKEQATIPYQQSDARFISLIEELTHIKEMYASRQLQWYRERAPKAKNYFRISSALIIIFSVSIPFLATLDGLWRITVLPIVALLIAGLTGLNAFFRWEDSWKGYMHAQLTLEHLLWMWELKISEAKHEMDPQKGIEIALHATEQLINETQGAIHAEAEEYFKLVQVPQITKS</sequence>
<dbReference type="Pfam" id="PF14015">
    <property type="entry name" value="DUF4231"/>
    <property type="match status" value="1"/>
</dbReference>
<dbReference type="RefSeq" id="WP_201366743.1">
    <property type="nucleotide sequence ID" value="NZ_BNJJ01000033.1"/>
</dbReference>
<name>A0ABQ3VV82_9CHLR</name>
<accession>A0ABQ3VV82</accession>
<dbReference type="NCBIfam" id="NF033634">
    <property type="entry name" value="SLATT_1"/>
    <property type="match status" value="1"/>
</dbReference>
<protein>
    <recommendedName>
        <fullName evidence="4">SMODS and SLOG-associating 2TM effector domain-containing protein</fullName>
    </recommendedName>
</protein>
<dbReference type="Proteomes" id="UP000635565">
    <property type="component" value="Unassembled WGS sequence"/>
</dbReference>
<organism evidence="2 3">
    <name type="scientific">Dictyobacter formicarum</name>
    <dbReference type="NCBI Taxonomy" id="2778368"/>
    <lineage>
        <taxon>Bacteria</taxon>
        <taxon>Bacillati</taxon>
        <taxon>Chloroflexota</taxon>
        <taxon>Ktedonobacteria</taxon>
        <taxon>Ktedonobacterales</taxon>
        <taxon>Dictyobacteraceae</taxon>
        <taxon>Dictyobacter</taxon>
    </lineage>
</organism>